<name>A0ABP1R675_9HEXA</name>
<keyword evidence="1" id="KW-0472">Membrane</keyword>
<evidence type="ECO:0008006" key="4">
    <source>
        <dbReference type="Google" id="ProtNLM"/>
    </source>
</evidence>
<keyword evidence="1" id="KW-1133">Transmembrane helix</keyword>
<proteinExistence type="predicted"/>
<reference evidence="2 3" key="1">
    <citation type="submission" date="2024-08" db="EMBL/GenBank/DDBJ databases">
        <authorList>
            <person name="Cucini C."/>
            <person name="Frati F."/>
        </authorList>
    </citation>
    <scope>NUCLEOTIDE SEQUENCE [LARGE SCALE GENOMIC DNA]</scope>
</reference>
<evidence type="ECO:0000313" key="3">
    <source>
        <dbReference type="Proteomes" id="UP001642540"/>
    </source>
</evidence>
<dbReference type="EMBL" id="CAXLJM020000065">
    <property type="protein sequence ID" value="CAL8121142.1"/>
    <property type="molecule type" value="Genomic_DNA"/>
</dbReference>
<keyword evidence="3" id="KW-1185">Reference proteome</keyword>
<gene>
    <name evidence="2" type="ORF">ODALV1_LOCUS19239</name>
</gene>
<feature type="transmembrane region" description="Helical" evidence="1">
    <location>
        <begin position="534"/>
        <end position="557"/>
    </location>
</feature>
<feature type="transmembrane region" description="Helical" evidence="1">
    <location>
        <begin position="332"/>
        <end position="351"/>
    </location>
</feature>
<protein>
    <recommendedName>
        <fullName evidence="4">Ionotropic receptor</fullName>
    </recommendedName>
</protein>
<organism evidence="2 3">
    <name type="scientific">Orchesella dallaii</name>
    <dbReference type="NCBI Taxonomy" id="48710"/>
    <lineage>
        <taxon>Eukaryota</taxon>
        <taxon>Metazoa</taxon>
        <taxon>Ecdysozoa</taxon>
        <taxon>Arthropoda</taxon>
        <taxon>Hexapoda</taxon>
        <taxon>Collembola</taxon>
        <taxon>Entomobryomorpha</taxon>
        <taxon>Entomobryoidea</taxon>
        <taxon>Orchesellidae</taxon>
        <taxon>Orchesellinae</taxon>
        <taxon>Orchesella</taxon>
    </lineage>
</organism>
<evidence type="ECO:0000313" key="2">
    <source>
        <dbReference type="EMBL" id="CAL8121142.1"/>
    </source>
</evidence>
<comment type="caution">
    <text evidence="2">The sequence shown here is derived from an EMBL/GenBank/DDBJ whole genome shotgun (WGS) entry which is preliminary data.</text>
</comment>
<keyword evidence="1" id="KW-0812">Transmembrane</keyword>
<feature type="transmembrane region" description="Helical" evidence="1">
    <location>
        <begin position="282"/>
        <end position="301"/>
    </location>
</feature>
<evidence type="ECO:0000256" key="1">
    <source>
        <dbReference type="SAM" id="Phobius"/>
    </source>
</evidence>
<accession>A0ABP1R675</accession>
<dbReference type="Proteomes" id="UP001642540">
    <property type="component" value="Unassembled WGS sequence"/>
</dbReference>
<sequence>MIINIENNMEAYIRGGNYKYSSTFNVIFSQLTSLSNHSAMIKSFMDVLRPSRTIFILVNSGGSLQTPERNNNFSLTLSSLFVYPALIAVPEIHKHPVCDPDRSTITYLCNGYCKSYPTQISGSLTLSNFDLIHRSLFTNANGKVIPTVVADLFGYTIRIVHENRPVSACLMLVKSLNSTCSSDIMMPLVFGKVHNASILLIKQNPGQLTRYKVKEHYSTIEHISYLVSFSDSNIPLSTINQLQFERFDSNVLLYCKRKLKHGFASENPNSSSVHGAIWYKPFSFPIWCCIFSTFIILPIYFKLESAVSKGSVGIFNLISSTFGHDYWLVKRYIFLPCSVAFLLVVYANRLLSDVTIVDTINVIKTLRELLDLGFKIVWVEKMSSGTPQEFYHFDFKIRGLLERMNDSFVNVPNAIYLPQIMPMFSDENQKLALSHSRYRSQTMLKYMTEKIQRPGRSYNCFMVDETIQFKLYSWRVNVPNSYWFRKTLNRLVDSGLYNQWDKWSTWGHLLRLKQLDGFNFENGNPEYIQFSNIIAIYFAFMGMNLVGTILFCIEILWSRYKL</sequence>